<evidence type="ECO:0000256" key="9">
    <source>
        <dbReference type="ARBA" id="ARBA00046278"/>
    </source>
</evidence>
<dbReference type="InterPro" id="IPR010908">
    <property type="entry name" value="Longin_dom"/>
</dbReference>
<keyword evidence="3" id="KW-0813">Transport</keyword>
<keyword evidence="3" id="KW-0653">Protein transport</keyword>
<reference evidence="11 12" key="1">
    <citation type="journal article" date="2020" name="Nature">
        <title>Six reference-quality genomes reveal evolution of bat adaptations.</title>
        <authorList>
            <person name="Jebb D."/>
            <person name="Huang Z."/>
            <person name="Pippel M."/>
            <person name="Hughes G.M."/>
            <person name="Lavrichenko K."/>
            <person name="Devanna P."/>
            <person name="Winkler S."/>
            <person name="Jermiin L.S."/>
            <person name="Skirmuntt E.C."/>
            <person name="Katzourakis A."/>
            <person name="Burkitt-Gray L."/>
            <person name="Ray D.A."/>
            <person name="Sullivan K.A.M."/>
            <person name="Roscito J.G."/>
            <person name="Kirilenko B.M."/>
            <person name="Davalos L.M."/>
            <person name="Corthals A.P."/>
            <person name="Power M.L."/>
            <person name="Jones G."/>
            <person name="Ransome R.D."/>
            <person name="Dechmann D.K.N."/>
            <person name="Locatelli A.G."/>
            <person name="Puechmaille S.J."/>
            <person name="Fedrigo O."/>
            <person name="Jarvis E.D."/>
            <person name="Hiller M."/>
            <person name="Vernes S.C."/>
            <person name="Myers E.W."/>
            <person name="Teeling E.C."/>
        </authorList>
    </citation>
    <scope>NUCLEOTIDE SEQUENCE [LARGE SCALE GENOMIC DNA]</scope>
    <source>
        <strain evidence="11">MMolMol1</strain>
        <tissue evidence="11">Muscle</tissue>
    </source>
</reference>
<feature type="domain" description="Longin" evidence="10">
    <location>
        <begin position="8"/>
        <end position="127"/>
    </location>
</feature>
<evidence type="ECO:0000256" key="5">
    <source>
        <dbReference type="ARBA" id="ARBA00023139"/>
    </source>
</evidence>
<comment type="caution">
    <text evidence="11">The sequence shown here is derived from an EMBL/GenBank/DDBJ whole genome shotgun (WGS) entry which is preliminary data.</text>
</comment>
<name>A0A7J8HE60_MOLMO</name>
<dbReference type="EMBL" id="JACASF010000007">
    <property type="protein sequence ID" value="KAF6470576.1"/>
    <property type="molecule type" value="Genomic_DNA"/>
</dbReference>
<keyword evidence="4" id="KW-0472">Membrane</keyword>
<dbReference type="InterPro" id="IPR011012">
    <property type="entry name" value="Longin-like_dom_sf"/>
</dbReference>
<keyword evidence="6" id="KW-0449">Lipoprotein</keyword>
<dbReference type="CDD" id="cd14824">
    <property type="entry name" value="Longin"/>
    <property type="match status" value="1"/>
</dbReference>
<accession>A0A7J8HE60</accession>
<keyword evidence="12" id="KW-1185">Reference proteome</keyword>
<protein>
    <recommendedName>
        <fullName evidence="8">Synaptobrevin homolog YKT6</fullName>
    </recommendedName>
</protein>
<dbReference type="GO" id="GO:0005484">
    <property type="term" value="F:SNAP receptor activity"/>
    <property type="evidence" value="ECO:0007669"/>
    <property type="project" value="TreeGrafter"/>
</dbReference>
<dbReference type="AlphaFoldDB" id="A0A7J8HE60"/>
<dbReference type="Gene3D" id="3.30.450.50">
    <property type="entry name" value="Longin domain"/>
    <property type="match status" value="1"/>
</dbReference>
<dbReference type="Pfam" id="PF13774">
    <property type="entry name" value="Longin"/>
    <property type="match status" value="1"/>
</dbReference>
<evidence type="ECO:0000313" key="12">
    <source>
        <dbReference type="Proteomes" id="UP000550707"/>
    </source>
</evidence>
<evidence type="ECO:0000256" key="8">
    <source>
        <dbReference type="ARBA" id="ARBA00026133"/>
    </source>
</evidence>
<evidence type="ECO:0000256" key="2">
    <source>
        <dbReference type="ARBA" id="ARBA00022481"/>
    </source>
</evidence>
<keyword evidence="7" id="KW-0636">Prenylation</keyword>
<sequence>MRLYSLSVLYKGDPKALLLRAAYDVSTFSFFQRTSAQEFMTFTSQLIVQRSAEGSRASVKEQGYLCHVYVRNDSLAGVVIADSEYPSRVAFTLLEKVLDDFSKQVDSVHWPVGSPDTIHYTALDRYLSTYQNPREADPMSKVQAELDETKIILARKQNSCCAVM</sequence>
<comment type="subcellular location">
    <subcellularLocation>
        <location evidence="9">Endomembrane system</location>
        <topology evidence="9">Lipid-anchor</topology>
        <orientation evidence="9">Cytoplasmic side</orientation>
    </subcellularLocation>
</comment>
<dbReference type="GO" id="GO:0006888">
    <property type="term" value="P:endoplasmic reticulum to Golgi vesicle-mediated transport"/>
    <property type="evidence" value="ECO:0007669"/>
    <property type="project" value="TreeGrafter"/>
</dbReference>
<keyword evidence="2" id="KW-0488">Methylation</keyword>
<evidence type="ECO:0000256" key="6">
    <source>
        <dbReference type="ARBA" id="ARBA00023288"/>
    </source>
</evidence>
<evidence type="ECO:0000256" key="4">
    <source>
        <dbReference type="ARBA" id="ARBA00023136"/>
    </source>
</evidence>
<organism evidence="11 12">
    <name type="scientific">Molossus molossus</name>
    <name type="common">Pallas' mastiff bat</name>
    <name type="synonym">Vespertilio molossus</name>
    <dbReference type="NCBI Taxonomy" id="27622"/>
    <lineage>
        <taxon>Eukaryota</taxon>
        <taxon>Metazoa</taxon>
        <taxon>Chordata</taxon>
        <taxon>Craniata</taxon>
        <taxon>Vertebrata</taxon>
        <taxon>Euteleostomi</taxon>
        <taxon>Mammalia</taxon>
        <taxon>Eutheria</taxon>
        <taxon>Laurasiatheria</taxon>
        <taxon>Chiroptera</taxon>
        <taxon>Yangochiroptera</taxon>
        <taxon>Molossidae</taxon>
        <taxon>Molossus</taxon>
    </lineage>
</organism>
<evidence type="ECO:0000259" key="10">
    <source>
        <dbReference type="PROSITE" id="PS50859"/>
    </source>
</evidence>
<dbReference type="SUPFAM" id="SSF64356">
    <property type="entry name" value="SNARE-like"/>
    <property type="match status" value="1"/>
</dbReference>
<proteinExistence type="inferred from homology"/>
<dbReference type="Proteomes" id="UP000550707">
    <property type="component" value="Unassembled WGS sequence"/>
</dbReference>
<comment type="similarity">
    <text evidence="1">Belongs to the synaptobrevin family.</text>
</comment>
<evidence type="ECO:0000256" key="3">
    <source>
        <dbReference type="ARBA" id="ARBA00022927"/>
    </source>
</evidence>
<dbReference type="GO" id="GO:0015031">
    <property type="term" value="P:protein transport"/>
    <property type="evidence" value="ECO:0007669"/>
    <property type="project" value="UniProtKB-KW"/>
</dbReference>
<keyword evidence="5" id="KW-0564">Palmitate</keyword>
<dbReference type="PROSITE" id="PS50859">
    <property type="entry name" value="LONGIN"/>
    <property type="match status" value="1"/>
</dbReference>
<dbReference type="GO" id="GO:0005794">
    <property type="term" value="C:Golgi apparatus"/>
    <property type="evidence" value="ECO:0007669"/>
    <property type="project" value="TreeGrafter"/>
</dbReference>
<evidence type="ECO:0000256" key="1">
    <source>
        <dbReference type="ARBA" id="ARBA00008025"/>
    </source>
</evidence>
<dbReference type="SMART" id="SM01270">
    <property type="entry name" value="Longin"/>
    <property type="match status" value="1"/>
</dbReference>
<dbReference type="PANTHER" id="PTHR45806:SF1">
    <property type="entry name" value="SYNAPTOBREVIN HOMOLOG YKT6"/>
    <property type="match status" value="1"/>
</dbReference>
<evidence type="ECO:0000256" key="7">
    <source>
        <dbReference type="ARBA" id="ARBA00023289"/>
    </source>
</evidence>
<evidence type="ECO:0000313" key="11">
    <source>
        <dbReference type="EMBL" id="KAF6470576.1"/>
    </source>
</evidence>
<gene>
    <name evidence="11" type="ORF">HJG59_019689</name>
</gene>
<dbReference type="PANTHER" id="PTHR45806">
    <property type="entry name" value="SYNAPTOBREVIN HOMOLOG YKT6"/>
    <property type="match status" value="1"/>
</dbReference>
<dbReference type="FunFam" id="3.30.450.50:FF:000013">
    <property type="entry name" value="Synaptobrevin homolog YKT6"/>
    <property type="match status" value="1"/>
</dbReference>